<gene>
    <name evidence="1" type="ORF">Tci_858794</name>
</gene>
<evidence type="ECO:0000313" key="1">
    <source>
        <dbReference type="EMBL" id="GFC86824.1"/>
    </source>
</evidence>
<name>A0A699RVM9_TANCI</name>
<dbReference type="AlphaFoldDB" id="A0A699RVM9"/>
<dbReference type="PANTHER" id="PTHR11439:SF467">
    <property type="entry name" value="INTEGRASE CATALYTIC DOMAIN-CONTAINING PROTEIN"/>
    <property type="match status" value="1"/>
</dbReference>
<dbReference type="PANTHER" id="PTHR11439">
    <property type="entry name" value="GAG-POL-RELATED RETROTRANSPOSON"/>
    <property type="match status" value="1"/>
</dbReference>
<sequence length="63" mass="6881">DLDGSKSTTGYVFTFYGGTVSWVSKLQSVVAMSTTKAEYVAAAQASKEAVWFKMLLEELGHEQ</sequence>
<accession>A0A699RVM9</accession>
<feature type="non-terminal residue" evidence="1">
    <location>
        <position position="1"/>
    </location>
</feature>
<dbReference type="CDD" id="cd09272">
    <property type="entry name" value="RNase_HI_RT_Ty1"/>
    <property type="match status" value="1"/>
</dbReference>
<dbReference type="EMBL" id="BKCJ011107216">
    <property type="protein sequence ID" value="GFC86824.1"/>
    <property type="molecule type" value="Genomic_DNA"/>
</dbReference>
<comment type="caution">
    <text evidence="1">The sequence shown here is derived from an EMBL/GenBank/DDBJ whole genome shotgun (WGS) entry which is preliminary data.</text>
</comment>
<organism evidence="1">
    <name type="scientific">Tanacetum cinerariifolium</name>
    <name type="common">Dalmatian daisy</name>
    <name type="synonym">Chrysanthemum cinerariifolium</name>
    <dbReference type="NCBI Taxonomy" id="118510"/>
    <lineage>
        <taxon>Eukaryota</taxon>
        <taxon>Viridiplantae</taxon>
        <taxon>Streptophyta</taxon>
        <taxon>Embryophyta</taxon>
        <taxon>Tracheophyta</taxon>
        <taxon>Spermatophyta</taxon>
        <taxon>Magnoliopsida</taxon>
        <taxon>eudicotyledons</taxon>
        <taxon>Gunneridae</taxon>
        <taxon>Pentapetalae</taxon>
        <taxon>asterids</taxon>
        <taxon>campanulids</taxon>
        <taxon>Asterales</taxon>
        <taxon>Asteraceae</taxon>
        <taxon>Asteroideae</taxon>
        <taxon>Anthemideae</taxon>
        <taxon>Anthemidinae</taxon>
        <taxon>Tanacetum</taxon>
    </lineage>
</organism>
<reference evidence="1" key="1">
    <citation type="journal article" date="2019" name="Sci. Rep.">
        <title>Draft genome of Tanacetum cinerariifolium, the natural source of mosquito coil.</title>
        <authorList>
            <person name="Yamashiro T."/>
            <person name="Shiraishi A."/>
            <person name="Satake H."/>
            <person name="Nakayama K."/>
        </authorList>
    </citation>
    <scope>NUCLEOTIDE SEQUENCE</scope>
</reference>
<protein>
    <submittedName>
        <fullName evidence="1">Gag-Pol polyprotein</fullName>
    </submittedName>
</protein>
<proteinExistence type="predicted"/>